<keyword evidence="4" id="KW-0449">Lipoprotein</keyword>
<reference evidence="4" key="1">
    <citation type="submission" date="2013-11" db="EMBL/GenBank/DDBJ databases">
        <title>Draft genome sequence of the broad-host-range Rhizobium sp. LPU83 strain, a member of the low-genetic diversity Oregon-like Rhizobium sp. group.</title>
        <authorList>
            <person name="Wibberg D."/>
            <person name="Puehler A."/>
            <person name="Schlueter A."/>
        </authorList>
    </citation>
    <scope>NUCLEOTIDE SEQUENCE [LARGE SCALE GENOMIC DNA]</scope>
    <source>
        <strain evidence="4">LPU83</strain>
    </source>
</reference>
<dbReference type="InterPro" id="IPR039567">
    <property type="entry name" value="Gly-zipper"/>
</dbReference>
<dbReference type="PANTHER" id="PTHR30329">
    <property type="entry name" value="STATOR ELEMENT OF FLAGELLAR MOTOR COMPLEX"/>
    <property type="match status" value="1"/>
</dbReference>
<dbReference type="PANTHER" id="PTHR30329:SF21">
    <property type="entry name" value="LIPOPROTEIN YIAD-RELATED"/>
    <property type="match status" value="1"/>
</dbReference>
<feature type="transmembrane region" description="Helical" evidence="2">
    <location>
        <begin position="270"/>
        <end position="293"/>
    </location>
</feature>
<dbReference type="InterPro" id="IPR050330">
    <property type="entry name" value="Bact_OuterMem_StrucFunc"/>
</dbReference>
<dbReference type="PROSITE" id="PS51123">
    <property type="entry name" value="OMPA_2"/>
    <property type="match status" value="1"/>
</dbReference>
<sequence length="357" mass="38239">MPNFQYLKSLLHLVAAILNTGRINTELEIPLSMIKKFILLSVAATYLSACTTTDPYTGEQKMSNTSGGALLGAGVGALAGLAVGGSPVGRRNAALIGAGVGALAGGAVGNYMDQQESELRAQLQGTGISVTRRGDNIILNMPSNITFDVDQDAVKAGFYPTLNSVAIVLRKFNRTLIDVNGHTDSTGSLQHNQDLSAAPRDVSCRLSRHPGHRSAPRFGRRLRTVATGRLQRLGSRPRPEPPRRNPDRACHPELINIAGMKTAGPTPGRFRYWCIVAPLVILSTIFFSALMAMPTTLASSGAYSAKTALLAASWPVANISSINSEEVMPRSKERRWIVDSVSPSADKTMIGWMESGW</sequence>
<dbReference type="KEGG" id="rhl:LPU83_2696"/>
<dbReference type="PATRIC" id="fig|348824.6.peg.2906"/>
<dbReference type="EMBL" id="HG916852">
    <property type="protein sequence ID" value="CDM58348.1"/>
    <property type="molecule type" value="Genomic_DNA"/>
</dbReference>
<protein>
    <submittedName>
        <fullName evidence="4">Inner membrane lipoprotein yiaD</fullName>
    </submittedName>
</protein>
<dbReference type="SUPFAM" id="SSF103088">
    <property type="entry name" value="OmpA-like"/>
    <property type="match status" value="1"/>
</dbReference>
<keyword evidence="1 2" id="KW-0472">Membrane</keyword>
<evidence type="ECO:0000256" key="1">
    <source>
        <dbReference type="PROSITE-ProRule" id="PRU00473"/>
    </source>
</evidence>
<organism evidence="4 5">
    <name type="scientific">Rhizobium favelukesii</name>
    <dbReference type="NCBI Taxonomy" id="348824"/>
    <lineage>
        <taxon>Bacteria</taxon>
        <taxon>Pseudomonadati</taxon>
        <taxon>Pseudomonadota</taxon>
        <taxon>Alphaproteobacteria</taxon>
        <taxon>Hyphomicrobiales</taxon>
        <taxon>Rhizobiaceae</taxon>
        <taxon>Rhizobium/Agrobacterium group</taxon>
        <taxon>Rhizobium</taxon>
    </lineage>
</organism>
<dbReference type="Pfam" id="PF13488">
    <property type="entry name" value="Gly-zipper_Omp"/>
    <property type="match status" value="1"/>
</dbReference>
<dbReference type="HOGENOM" id="CLU_775845_0_0_5"/>
<name>W6RHT5_9HYPH</name>
<gene>
    <name evidence="4" type="primary">ompA1</name>
    <name evidence="4" type="ORF">LPU83_2696</name>
</gene>
<keyword evidence="2" id="KW-1133">Transmembrane helix</keyword>
<evidence type="ECO:0000313" key="4">
    <source>
        <dbReference type="EMBL" id="CDM58348.1"/>
    </source>
</evidence>
<evidence type="ECO:0000313" key="5">
    <source>
        <dbReference type="Proteomes" id="UP000019443"/>
    </source>
</evidence>
<dbReference type="AlphaFoldDB" id="W6RHT5"/>
<keyword evidence="5" id="KW-1185">Reference proteome</keyword>
<feature type="transmembrane region" description="Helical" evidence="2">
    <location>
        <begin position="68"/>
        <end position="87"/>
    </location>
</feature>
<dbReference type="InterPro" id="IPR006665">
    <property type="entry name" value="OmpA-like"/>
</dbReference>
<feature type="domain" description="OmpA-like" evidence="3">
    <location>
        <begin position="134"/>
        <end position="258"/>
    </location>
</feature>
<dbReference type="eggNOG" id="COG2885">
    <property type="taxonomic scope" value="Bacteria"/>
</dbReference>
<dbReference type="Gene3D" id="3.30.1330.60">
    <property type="entry name" value="OmpA-like domain"/>
    <property type="match status" value="1"/>
</dbReference>
<evidence type="ECO:0000259" key="3">
    <source>
        <dbReference type="PROSITE" id="PS51123"/>
    </source>
</evidence>
<accession>W6RHT5</accession>
<feature type="transmembrane region" description="Helical" evidence="2">
    <location>
        <begin position="93"/>
        <end position="112"/>
    </location>
</feature>
<dbReference type="Proteomes" id="UP000019443">
    <property type="component" value="Chromosome"/>
</dbReference>
<keyword evidence="2" id="KW-0812">Transmembrane</keyword>
<proteinExistence type="predicted"/>
<dbReference type="InterPro" id="IPR036737">
    <property type="entry name" value="OmpA-like_sf"/>
</dbReference>
<evidence type="ECO:0000256" key="2">
    <source>
        <dbReference type="SAM" id="Phobius"/>
    </source>
</evidence>
<dbReference type="GO" id="GO:0016020">
    <property type="term" value="C:membrane"/>
    <property type="evidence" value="ECO:0007669"/>
    <property type="project" value="UniProtKB-UniRule"/>
</dbReference>